<comment type="caution">
    <text evidence="6">The sequence shown here is derived from an EMBL/GenBank/DDBJ whole genome shotgun (WGS) entry which is preliminary data.</text>
</comment>
<evidence type="ECO:0000256" key="2">
    <source>
        <dbReference type="ARBA" id="ARBA00022741"/>
    </source>
</evidence>
<evidence type="ECO:0000256" key="4">
    <source>
        <dbReference type="PIRSR" id="PIRSR006806-1"/>
    </source>
</evidence>
<keyword evidence="5" id="KW-0479">Metal-binding</keyword>
<dbReference type="InterPro" id="IPR037171">
    <property type="entry name" value="NagB/RpiA_transferase-like"/>
</dbReference>
<keyword evidence="7" id="KW-1185">Reference proteome</keyword>
<dbReference type="GO" id="GO:0046872">
    <property type="term" value="F:metal ion binding"/>
    <property type="evidence" value="ECO:0007669"/>
    <property type="project" value="UniProtKB-KW"/>
</dbReference>
<feature type="binding site" evidence="4">
    <location>
        <position position="53"/>
    </location>
    <ligand>
        <name>substrate</name>
    </ligand>
</feature>
<proteinExistence type="inferred from homology"/>
<accession>A0A926XZ46</accession>
<dbReference type="GO" id="GO:0030272">
    <property type="term" value="F:5-formyltetrahydrofolate cyclo-ligase activity"/>
    <property type="evidence" value="ECO:0007669"/>
    <property type="project" value="UniProtKB-EC"/>
</dbReference>
<feature type="binding site" evidence="4">
    <location>
        <begin position="3"/>
        <end position="7"/>
    </location>
    <ligand>
        <name>ATP</name>
        <dbReference type="ChEBI" id="CHEBI:30616"/>
    </ligand>
</feature>
<comment type="similarity">
    <text evidence="1 5">Belongs to the 5-formyltetrahydrofolate cyclo-ligase family.</text>
</comment>
<dbReference type="PANTHER" id="PTHR23407:SF1">
    <property type="entry name" value="5-FORMYLTETRAHYDROFOLATE CYCLO-LIGASE"/>
    <property type="match status" value="1"/>
</dbReference>
<dbReference type="Pfam" id="PF01812">
    <property type="entry name" value="5-FTHF_cyc-lig"/>
    <property type="match status" value="1"/>
</dbReference>
<dbReference type="EC" id="6.3.3.2" evidence="5"/>
<comment type="catalytic activity">
    <reaction evidence="5">
        <text>(6S)-5-formyl-5,6,7,8-tetrahydrofolate + ATP = (6R)-5,10-methenyltetrahydrofolate + ADP + phosphate</text>
        <dbReference type="Rhea" id="RHEA:10488"/>
        <dbReference type="ChEBI" id="CHEBI:30616"/>
        <dbReference type="ChEBI" id="CHEBI:43474"/>
        <dbReference type="ChEBI" id="CHEBI:57455"/>
        <dbReference type="ChEBI" id="CHEBI:57457"/>
        <dbReference type="ChEBI" id="CHEBI:456216"/>
        <dbReference type="EC" id="6.3.3.2"/>
    </reaction>
</comment>
<protein>
    <recommendedName>
        <fullName evidence="5">5-formyltetrahydrofolate cyclo-ligase</fullName>
        <ecNumber evidence="5">6.3.3.2</ecNumber>
    </recommendedName>
</protein>
<dbReference type="Gene3D" id="3.40.50.10420">
    <property type="entry name" value="NagB/RpiA/CoA transferase-like"/>
    <property type="match status" value="1"/>
</dbReference>
<comment type="cofactor">
    <cofactor evidence="5">
        <name>Mg(2+)</name>
        <dbReference type="ChEBI" id="CHEBI:18420"/>
    </cofactor>
</comment>
<keyword evidence="5" id="KW-0460">Magnesium</keyword>
<dbReference type="GO" id="GO:0005524">
    <property type="term" value="F:ATP binding"/>
    <property type="evidence" value="ECO:0007669"/>
    <property type="project" value="UniProtKB-KW"/>
</dbReference>
<dbReference type="RefSeq" id="WP_190889447.1">
    <property type="nucleotide sequence ID" value="NZ_JACWZY010000023.1"/>
</dbReference>
<dbReference type="InterPro" id="IPR024185">
    <property type="entry name" value="FTHF_cligase-like_sf"/>
</dbReference>
<keyword evidence="6" id="KW-0436">Ligase</keyword>
<name>A0A926XZ46_9BACT</name>
<keyword evidence="3 4" id="KW-0067">ATP-binding</keyword>
<evidence type="ECO:0000256" key="5">
    <source>
        <dbReference type="RuleBase" id="RU361279"/>
    </source>
</evidence>
<dbReference type="SUPFAM" id="SSF100950">
    <property type="entry name" value="NagB/RpiA/CoA transferase-like"/>
    <property type="match status" value="1"/>
</dbReference>
<organism evidence="6 7">
    <name type="scientific">Spirosoma profusum</name>
    <dbReference type="NCBI Taxonomy" id="2771354"/>
    <lineage>
        <taxon>Bacteria</taxon>
        <taxon>Pseudomonadati</taxon>
        <taxon>Bacteroidota</taxon>
        <taxon>Cytophagia</taxon>
        <taxon>Cytophagales</taxon>
        <taxon>Cytophagaceae</taxon>
        <taxon>Spirosoma</taxon>
    </lineage>
</organism>
<evidence type="ECO:0000313" key="6">
    <source>
        <dbReference type="EMBL" id="MBD2703599.1"/>
    </source>
</evidence>
<feature type="binding site" evidence="4">
    <location>
        <begin position="141"/>
        <end position="149"/>
    </location>
    <ligand>
        <name>ATP</name>
        <dbReference type="ChEBI" id="CHEBI:30616"/>
    </ligand>
</feature>
<evidence type="ECO:0000256" key="1">
    <source>
        <dbReference type="ARBA" id="ARBA00010638"/>
    </source>
</evidence>
<keyword evidence="2 4" id="KW-0547">Nucleotide-binding</keyword>
<dbReference type="Proteomes" id="UP000598820">
    <property type="component" value="Unassembled WGS sequence"/>
</dbReference>
<gene>
    <name evidence="6" type="ORF">IC229_23345</name>
</gene>
<dbReference type="InterPro" id="IPR002698">
    <property type="entry name" value="FTHF_cligase"/>
</dbReference>
<dbReference type="PIRSF" id="PIRSF006806">
    <property type="entry name" value="FTHF_cligase"/>
    <property type="match status" value="1"/>
</dbReference>
<feature type="binding site" evidence="4">
    <location>
        <position position="60"/>
    </location>
    <ligand>
        <name>substrate</name>
    </ligand>
</feature>
<sequence length="196" mass="22610">MHKADLRKIFLAKRKSLSADEIQQRSEQLARLFFDFLDKSRLSDRSLLLHIFLPIERQNELDTWLIINKVWHNYPLVNVAVSITDTTTNLLTHYPLKADTPLQENRWGIPEPVQSIEPTIPSSQFDVVLVPLLCFDKRGHRVGYGKGFYDRYLADCRPDCLKIGLSLFDPVDPIDDILQTDVALDVVISSNEIFIF</sequence>
<evidence type="ECO:0000313" key="7">
    <source>
        <dbReference type="Proteomes" id="UP000598820"/>
    </source>
</evidence>
<dbReference type="GO" id="GO:0009396">
    <property type="term" value="P:folic acid-containing compound biosynthetic process"/>
    <property type="evidence" value="ECO:0007669"/>
    <property type="project" value="TreeGrafter"/>
</dbReference>
<dbReference type="NCBIfam" id="TIGR02727">
    <property type="entry name" value="MTHFS_bact"/>
    <property type="match status" value="1"/>
</dbReference>
<dbReference type="GO" id="GO:0035999">
    <property type="term" value="P:tetrahydrofolate interconversion"/>
    <property type="evidence" value="ECO:0007669"/>
    <property type="project" value="TreeGrafter"/>
</dbReference>
<dbReference type="AlphaFoldDB" id="A0A926XZ46"/>
<dbReference type="PANTHER" id="PTHR23407">
    <property type="entry name" value="ATPASE INHIBITOR/5-FORMYLTETRAHYDROFOLATE CYCLO-LIGASE"/>
    <property type="match status" value="1"/>
</dbReference>
<evidence type="ECO:0000256" key="3">
    <source>
        <dbReference type="ARBA" id="ARBA00022840"/>
    </source>
</evidence>
<reference evidence="6" key="1">
    <citation type="submission" date="2020-09" db="EMBL/GenBank/DDBJ databases">
        <authorList>
            <person name="Kim M.K."/>
        </authorList>
    </citation>
    <scope>NUCLEOTIDE SEQUENCE</scope>
    <source>
        <strain evidence="6">BT702</strain>
    </source>
</reference>
<dbReference type="EMBL" id="JACWZY010000023">
    <property type="protein sequence ID" value="MBD2703599.1"/>
    <property type="molecule type" value="Genomic_DNA"/>
</dbReference>